<sequence length="18" mass="2142">MKQVMPLTYVYTHTKSTL</sequence>
<dbReference type="EMBL" id="GBXM01102002">
    <property type="protein sequence ID" value="JAH06575.1"/>
    <property type="molecule type" value="Transcribed_RNA"/>
</dbReference>
<name>A0A0E9PR59_ANGAN</name>
<organism evidence="1">
    <name type="scientific">Anguilla anguilla</name>
    <name type="common">European freshwater eel</name>
    <name type="synonym">Muraena anguilla</name>
    <dbReference type="NCBI Taxonomy" id="7936"/>
    <lineage>
        <taxon>Eukaryota</taxon>
        <taxon>Metazoa</taxon>
        <taxon>Chordata</taxon>
        <taxon>Craniata</taxon>
        <taxon>Vertebrata</taxon>
        <taxon>Euteleostomi</taxon>
        <taxon>Actinopterygii</taxon>
        <taxon>Neopterygii</taxon>
        <taxon>Teleostei</taxon>
        <taxon>Anguilliformes</taxon>
        <taxon>Anguillidae</taxon>
        <taxon>Anguilla</taxon>
    </lineage>
</organism>
<accession>A0A0E9PR59</accession>
<reference evidence="1" key="1">
    <citation type="submission" date="2014-11" db="EMBL/GenBank/DDBJ databases">
        <authorList>
            <person name="Amaro Gonzalez C."/>
        </authorList>
    </citation>
    <scope>NUCLEOTIDE SEQUENCE</scope>
</reference>
<protein>
    <submittedName>
        <fullName evidence="1">Uncharacterized protein</fullName>
    </submittedName>
</protein>
<dbReference type="AlphaFoldDB" id="A0A0E9PR59"/>
<evidence type="ECO:0000313" key="1">
    <source>
        <dbReference type="EMBL" id="JAH06575.1"/>
    </source>
</evidence>
<reference evidence="1" key="2">
    <citation type="journal article" date="2015" name="Fish Shellfish Immunol.">
        <title>Early steps in the European eel (Anguilla anguilla)-Vibrio vulnificus interaction in the gills: Role of the RtxA13 toxin.</title>
        <authorList>
            <person name="Callol A."/>
            <person name="Pajuelo D."/>
            <person name="Ebbesson L."/>
            <person name="Teles M."/>
            <person name="MacKenzie S."/>
            <person name="Amaro C."/>
        </authorList>
    </citation>
    <scope>NUCLEOTIDE SEQUENCE</scope>
</reference>
<proteinExistence type="predicted"/>